<protein>
    <recommendedName>
        <fullName evidence="2">DNA-3-methyladenine glycosylase II</fullName>
        <ecNumber evidence="2">3.2.2.21</ecNumber>
    </recommendedName>
</protein>
<dbReference type="PANTHER" id="PTHR43003">
    <property type="entry name" value="DNA-3-METHYLADENINE GLYCOSYLASE"/>
    <property type="match status" value="1"/>
</dbReference>
<keyword evidence="4" id="KW-0234">DNA repair</keyword>
<evidence type="ECO:0000256" key="3">
    <source>
        <dbReference type="ARBA" id="ARBA00022763"/>
    </source>
</evidence>
<dbReference type="InterPro" id="IPR051912">
    <property type="entry name" value="Alkylbase_DNA_Glycosylase/TA"/>
</dbReference>
<accession>A0ABN0WMF0</accession>
<dbReference type="InterPro" id="IPR003265">
    <property type="entry name" value="HhH-GPD_domain"/>
</dbReference>
<organism evidence="6 7">
    <name type="scientific">Bacillus carboniphilus</name>
    <dbReference type="NCBI Taxonomy" id="86663"/>
    <lineage>
        <taxon>Bacteria</taxon>
        <taxon>Bacillati</taxon>
        <taxon>Bacillota</taxon>
        <taxon>Bacilli</taxon>
        <taxon>Bacillales</taxon>
        <taxon>Bacillaceae</taxon>
        <taxon>Bacillus</taxon>
    </lineage>
</organism>
<keyword evidence="3" id="KW-0227">DNA damage</keyword>
<keyword evidence="7" id="KW-1185">Reference proteome</keyword>
<sequence length="302" mass="35151">MIQMKEKVCGPYHFDGILQRLSLDPLNQVDLEQRFIKVPVYIQDEKIPVTVQATGTLEQPEFLLTFQENNQVTKTDVKKEVERLFQWNTNMQEIHEHFLQTDLAPIFEQHKGTPLVLDFGLYSCVIKCIIHQQLNLSFAFTLTQRFVETFGEQKEGVWFYPSPEVIANLKVEDLRELQFSGRKAEYVIGFSQLVASGEIDLHELKSKDEAYIMDTLMRVRGIGKWTAENFLSFGLGRPNLFPAADIGLQNALKNLHQLDRKPTYEEMDEWKEAWKPYMTYASLYLWRSIESATTKKKTTTNK</sequence>
<evidence type="ECO:0000256" key="4">
    <source>
        <dbReference type="ARBA" id="ARBA00023204"/>
    </source>
</evidence>
<dbReference type="PANTHER" id="PTHR43003:SF5">
    <property type="entry name" value="DNA-3-METHYLADENINE GLYCOSYLASE"/>
    <property type="match status" value="1"/>
</dbReference>
<evidence type="ECO:0000313" key="7">
    <source>
        <dbReference type="Proteomes" id="UP001500782"/>
    </source>
</evidence>
<dbReference type="CDD" id="cd00056">
    <property type="entry name" value="ENDO3c"/>
    <property type="match status" value="1"/>
</dbReference>
<dbReference type="Pfam" id="PF00730">
    <property type="entry name" value="HhH-GPD"/>
    <property type="match status" value="1"/>
</dbReference>
<comment type="caution">
    <text evidence="6">The sequence shown here is derived from an EMBL/GenBank/DDBJ whole genome shotgun (WGS) entry which is preliminary data.</text>
</comment>
<proteinExistence type="predicted"/>
<dbReference type="Proteomes" id="UP001500782">
    <property type="component" value="Unassembled WGS sequence"/>
</dbReference>
<comment type="catalytic activity">
    <reaction evidence="1">
        <text>Hydrolysis of alkylated DNA, releasing 3-methyladenine, 3-methylguanine, 7-methylguanine and 7-methyladenine.</text>
        <dbReference type="EC" id="3.2.2.21"/>
    </reaction>
</comment>
<dbReference type="EMBL" id="BAAADJ010000060">
    <property type="protein sequence ID" value="GAA0341898.1"/>
    <property type="molecule type" value="Genomic_DNA"/>
</dbReference>
<dbReference type="Gene3D" id="1.10.1670.40">
    <property type="match status" value="1"/>
</dbReference>
<reference evidence="6 7" key="1">
    <citation type="journal article" date="2019" name="Int. J. Syst. Evol. Microbiol.">
        <title>The Global Catalogue of Microorganisms (GCM) 10K type strain sequencing project: providing services to taxonomists for standard genome sequencing and annotation.</title>
        <authorList>
            <consortium name="The Broad Institute Genomics Platform"/>
            <consortium name="The Broad Institute Genome Sequencing Center for Infectious Disease"/>
            <person name="Wu L."/>
            <person name="Ma J."/>
        </authorList>
    </citation>
    <scope>NUCLEOTIDE SEQUENCE [LARGE SCALE GENOMIC DNA]</scope>
    <source>
        <strain evidence="6 7">JCM 9731</strain>
    </source>
</reference>
<gene>
    <name evidence="6" type="ORF">GCM10008967_35370</name>
</gene>
<evidence type="ECO:0000256" key="1">
    <source>
        <dbReference type="ARBA" id="ARBA00000086"/>
    </source>
</evidence>
<dbReference type="SMART" id="SM00478">
    <property type="entry name" value="ENDO3c"/>
    <property type="match status" value="1"/>
</dbReference>
<dbReference type="Gene3D" id="1.10.340.30">
    <property type="entry name" value="Hypothetical protein, domain 2"/>
    <property type="match status" value="1"/>
</dbReference>
<evidence type="ECO:0000256" key="2">
    <source>
        <dbReference type="ARBA" id="ARBA00012000"/>
    </source>
</evidence>
<dbReference type="EC" id="3.2.2.21" evidence="2"/>
<evidence type="ECO:0000313" key="6">
    <source>
        <dbReference type="EMBL" id="GAA0341898.1"/>
    </source>
</evidence>
<feature type="domain" description="HhH-GPD" evidence="5">
    <location>
        <begin position="130"/>
        <end position="289"/>
    </location>
</feature>
<dbReference type="SUPFAM" id="SSF48150">
    <property type="entry name" value="DNA-glycosylase"/>
    <property type="match status" value="1"/>
</dbReference>
<name>A0ABN0WMF0_9BACI</name>
<dbReference type="RefSeq" id="WP_343802011.1">
    <property type="nucleotide sequence ID" value="NZ_BAAADJ010000060.1"/>
</dbReference>
<evidence type="ECO:0000259" key="5">
    <source>
        <dbReference type="SMART" id="SM00478"/>
    </source>
</evidence>
<dbReference type="InterPro" id="IPR011257">
    <property type="entry name" value="DNA_glycosylase"/>
</dbReference>